<feature type="transmembrane region" description="Helical" evidence="1">
    <location>
        <begin position="63"/>
        <end position="82"/>
    </location>
</feature>
<dbReference type="Proteomes" id="UP000324907">
    <property type="component" value="Unassembled WGS sequence"/>
</dbReference>
<protein>
    <submittedName>
        <fullName evidence="2">Uncharacterized protein</fullName>
    </submittedName>
</protein>
<proteinExistence type="predicted"/>
<reference evidence="2 3" key="1">
    <citation type="submission" date="2019-07" db="EMBL/GenBank/DDBJ databases">
        <title>Genomes of Cafeteria roenbergensis.</title>
        <authorList>
            <person name="Fischer M.G."/>
            <person name="Hackl T."/>
            <person name="Roman M."/>
        </authorList>
    </citation>
    <scope>NUCLEOTIDE SEQUENCE [LARGE SCALE GENOMIC DNA]</scope>
    <source>
        <strain evidence="2 3">RCC970-E3</strain>
    </source>
</reference>
<dbReference type="EMBL" id="VLTL01000022">
    <property type="protein sequence ID" value="KAA0169460.1"/>
    <property type="molecule type" value="Genomic_DNA"/>
</dbReference>
<keyword evidence="1" id="KW-0812">Transmembrane</keyword>
<keyword evidence="1" id="KW-0472">Membrane</keyword>
<evidence type="ECO:0000313" key="3">
    <source>
        <dbReference type="Proteomes" id="UP000324907"/>
    </source>
</evidence>
<dbReference type="AlphaFoldDB" id="A0A5A8E084"/>
<feature type="transmembrane region" description="Helical" evidence="1">
    <location>
        <begin position="171"/>
        <end position="193"/>
    </location>
</feature>
<organism evidence="2 3">
    <name type="scientific">Cafeteria roenbergensis</name>
    <name type="common">Marine flagellate</name>
    <dbReference type="NCBI Taxonomy" id="33653"/>
    <lineage>
        <taxon>Eukaryota</taxon>
        <taxon>Sar</taxon>
        <taxon>Stramenopiles</taxon>
        <taxon>Bigyra</taxon>
        <taxon>Opalozoa</taxon>
        <taxon>Bicosoecida</taxon>
        <taxon>Cafeteriaceae</taxon>
        <taxon>Cafeteria</taxon>
    </lineage>
</organism>
<sequence length="226" mass="24790">MAAEVKDWGTKPRKSSMFVADENPAYGMDLGSTKREFRKRASVVGAKAITMSKKTAKAFRNRPYQSAVVFLSLLNVVLLFAATTDQPWYAQNLETEVGVTRTVMTWNRLQVCEGVTGNVRTANRSREVCSVVFLADIRLDQDYIRQAGCDPTQLNPKFQTGPNDVGGFSTAYGLSVTVFLFELVCIGLSAGCAKEEDRNPDDYTDAPAVAAALAARWLTASKRIIS</sequence>
<evidence type="ECO:0000256" key="1">
    <source>
        <dbReference type="SAM" id="Phobius"/>
    </source>
</evidence>
<evidence type="ECO:0000313" key="2">
    <source>
        <dbReference type="EMBL" id="KAA0169460.1"/>
    </source>
</evidence>
<gene>
    <name evidence="2" type="ORF">FNF28_02072</name>
</gene>
<name>A0A5A8E084_CAFRO</name>
<accession>A0A5A8E084</accession>
<keyword evidence="1" id="KW-1133">Transmembrane helix</keyword>
<comment type="caution">
    <text evidence="2">The sequence shown here is derived from an EMBL/GenBank/DDBJ whole genome shotgun (WGS) entry which is preliminary data.</text>
</comment>